<feature type="region of interest" description="Disordered" evidence="1">
    <location>
        <begin position="98"/>
        <end position="194"/>
    </location>
</feature>
<dbReference type="PROSITE" id="PS51782">
    <property type="entry name" value="LYSM"/>
    <property type="match status" value="1"/>
</dbReference>
<feature type="compositionally biased region" description="Basic residues" evidence="1">
    <location>
        <begin position="40"/>
        <end position="49"/>
    </location>
</feature>
<evidence type="ECO:0000259" key="3">
    <source>
        <dbReference type="PROSITE" id="PS51782"/>
    </source>
</evidence>
<keyword evidence="2" id="KW-1133">Transmembrane helix</keyword>
<accession>A0A5D4S0B1</accession>
<feature type="compositionally biased region" description="Basic and acidic residues" evidence="1">
    <location>
        <begin position="112"/>
        <end position="190"/>
    </location>
</feature>
<keyword evidence="2" id="KW-0472">Membrane</keyword>
<feature type="domain" description="LysM" evidence="3">
    <location>
        <begin position="193"/>
        <end position="239"/>
    </location>
</feature>
<feature type="compositionally biased region" description="Basic and acidic residues" evidence="1">
    <location>
        <begin position="18"/>
        <end position="30"/>
    </location>
</feature>
<dbReference type="InterPro" id="IPR036779">
    <property type="entry name" value="LysM_dom_sf"/>
</dbReference>
<protein>
    <submittedName>
        <fullName evidence="4">LysM peptidoglycan-binding domain-containing protein</fullName>
    </submittedName>
</protein>
<name>A0A5D4S0B1_9BACI</name>
<organism evidence="4 5">
    <name type="scientific">Rossellomorea marisflavi</name>
    <dbReference type="NCBI Taxonomy" id="189381"/>
    <lineage>
        <taxon>Bacteria</taxon>
        <taxon>Bacillati</taxon>
        <taxon>Bacillota</taxon>
        <taxon>Bacilli</taxon>
        <taxon>Bacillales</taxon>
        <taxon>Bacillaceae</taxon>
        <taxon>Rossellomorea</taxon>
    </lineage>
</organism>
<sequence>MSKDPYREQAAKSKKKIDRVQEVEPVHESDGLPSRSEIQRKKRESKKKKTAIQHPLIKLLLVFFFLMPIIFLSLYSYFVNKSGPLVVFSSKNGVEEVQYDQGEPSEAAPAVDEDKEKEQAKKKEEAEKAKAKREKEKAEALKAKEKAEAKKAKEREEAKKAKEKEEAKKAEEKKQQEQAAIEQEKSEEAGRVVQHTVKPQETLYRIAMDYYQSPSGVQIISEANGIQNNEIYTGQVLTIPLNE</sequence>
<dbReference type="EMBL" id="VTEQ01000001">
    <property type="protein sequence ID" value="TYS56630.1"/>
    <property type="molecule type" value="Genomic_DNA"/>
</dbReference>
<gene>
    <name evidence="4" type="ORF">FZC83_03405</name>
</gene>
<dbReference type="SMART" id="SM00257">
    <property type="entry name" value="LysM"/>
    <property type="match status" value="1"/>
</dbReference>
<dbReference type="CDD" id="cd00118">
    <property type="entry name" value="LysM"/>
    <property type="match status" value="1"/>
</dbReference>
<proteinExistence type="predicted"/>
<dbReference type="GeneID" id="89535121"/>
<evidence type="ECO:0000256" key="2">
    <source>
        <dbReference type="SAM" id="Phobius"/>
    </source>
</evidence>
<dbReference type="Pfam" id="PF01476">
    <property type="entry name" value="LysM"/>
    <property type="match status" value="1"/>
</dbReference>
<dbReference type="InterPro" id="IPR018392">
    <property type="entry name" value="LysM"/>
</dbReference>
<feature type="transmembrane region" description="Helical" evidence="2">
    <location>
        <begin position="56"/>
        <end position="78"/>
    </location>
</feature>
<dbReference type="RefSeq" id="WP_079516318.1">
    <property type="nucleotide sequence ID" value="NZ_CP081870.1"/>
</dbReference>
<reference evidence="4 5" key="1">
    <citation type="submission" date="2019-08" db="EMBL/GenBank/DDBJ databases">
        <title>Bacillus genomes from the desert of Cuatro Cienegas, Coahuila.</title>
        <authorList>
            <person name="Olmedo-Alvarez G."/>
        </authorList>
    </citation>
    <scope>NUCLEOTIDE SEQUENCE [LARGE SCALE GENOMIC DNA]</scope>
    <source>
        <strain evidence="4 5">CH108_3D</strain>
    </source>
</reference>
<evidence type="ECO:0000313" key="4">
    <source>
        <dbReference type="EMBL" id="TYS56630.1"/>
    </source>
</evidence>
<dbReference type="SUPFAM" id="SSF54106">
    <property type="entry name" value="LysM domain"/>
    <property type="match status" value="1"/>
</dbReference>
<keyword evidence="2" id="KW-0812">Transmembrane</keyword>
<evidence type="ECO:0000313" key="5">
    <source>
        <dbReference type="Proteomes" id="UP000322997"/>
    </source>
</evidence>
<feature type="region of interest" description="Disordered" evidence="1">
    <location>
        <begin position="1"/>
        <end position="49"/>
    </location>
</feature>
<dbReference type="AlphaFoldDB" id="A0A5D4S0B1"/>
<evidence type="ECO:0000256" key="1">
    <source>
        <dbReference type="SAM" id="MobiDB-lite"/>
    </source>
</evidence>
<feature type="compositionally biased region" description="Basic and acidic residues" evidence="1">
    <location>
        <begin position="1"/>
        <end position="11"/>
    </location>
</feature>
<comment type="caution">
    <text evidence="4">The sequence shown here is derived from an EMBL/GenBank/DDBJ whole genome shotgun (WGS) entry which is preliminary data.</text>
</comment>
<dbReference type="Gene3D" id="3.10.350.10">
    <property type="entry name" value="LysM domain"/>
    <property type="match status" value="1"/>
</dbReference>
<dbReference type="Proteomes" id="UP000322997">
    <property type="component" value="Unassembled WGS sequence"/>
</dbReference>